<protein>
    <recommendedName>
        <fullName evidence="5">Chromo domain-containing protein</fullName>
    </recommendedName>
</protein>
<dbReference type="GO" id="GO:0005634">
    <property type="term" value="C:nucleus"/>
    <property type="evidence" value="ECO:0007669"/>
    <property type="project" value="UniProtKB-SubCell"/>
</dbReference>
<comment type="caution">
    <text evidence="6">The sequence shown here is derived from an EMBL/GenBank/DDBJ whole genome shotgun (WGS) entry which is preliminary data.</text>
</comment>
<feature type="region of interest" description="Disordered" evidence="4">
    <location>
        <begin position="622"/>
        <end position="645"/>
    </location>
</feature>
<evidence type="ECO:0000313" key="6">
    <source>
        <dbReference type="EMBL" id="OJD11626.1"/>
    </source>
</evidence>
<feature type="compositionally biased region" description="Polar residues" evidence="4">
    <location>
        <begin position="154"/>
        <end position="167"/>
    </location>
</feature>
<feature type="region of interest" description="Disordered" evidence="4">
    <location>
        <begin position="348"/>
        <end position="462"/>
    </location>
</feature>
<evidence type="ECO:0000256" key="4">
    <source>
        <dbReference type="SAM" id="MobiDB-lite"/>
    </source>
</evidence>
<keyword evidence="3" id="KW-0539">Nucleus</keyword>
<evidence type="ECO:0000256" key="3">
    <source>
        <dbReference type="ARBA" id="ARBA00023242"/>
    </source>
</evidence>
<accession>A0A1J9P6V5</accession>
<dbReference type="Pfam" id="PF00385">
    <property type="entry name" value="Chromo"/>
    <property type="match status" value="1"/>
</dbReference>
<feature type="region of interest" description="Disordered" evidence="4">
    <location>
        <begin position="121"/>
        <end position="193"/>
    </location>
</feature>
<dbReference type="GO" id="GO:0006338">
    <property type="term" value="P:chromatin remodeling"/>
    <property type="evidence" value="ECO:0007669"/>
    <property type="project" value="UniProtKB-ARBA"/>
</dbReference>
<dbReference type="Gene3D" id="2.40.50.40">
    <property type="match status" value="1"/>
</dbReference>
<reference evidence="6 7" key="1">
    <citation type="submission" date="2015-07" db="EMBL/GenBank/DDBJ databases">
        <title>Emmonsia species relationships and genome sequence.</title>
        <authorList>
            <consortium name="The Broad Institute Genomics Platform"/>
            <person name="Cuomo C.A."/>
            <person name="Munoz J.F."/>
            <person name="Imamovic A."/>
            <person name="Priest M.E."/>
            <person name="Young S."/>
            <person name="Clay O.K."/>
            <person name="McEwen J.G."/>
        </authorList>
    </citation>
    <scope>NUCLEOTIDE SEQUENCE [LARGE SCALE GENOMIC DNA]</scope>
    <source>
        <strain evidence="6 7">UAMH 9510</strain>
    </source>
</reference>
<feature type="region of interest" description="Disordered" evidence="4">
    <location>
        <begin position="997"/>
        <end position="1040"/>
    </location>
</feature>
<comment type="subcellular location">
    <subcellularLocation>
        <location evidence="1">Nucleus</location>
    </subcellularLocation>
</comment>
<dbReference type="SMART" id="SM00298">
    <property type="entry name" value="CHROMO"/>
    <property type="match status" value="1"/>
</dbReference>
<dbReference type="InterPro" id="IPR000953">
    <property type="entry name" value="Chromo/chromo_shadow_dom"/>
</dbReference>
<dbReference type="EMBL" id="LGRN01000520">
    <property type="protein sequence ID" value="OJD11626.1"/>
    <property type="molecule type" value="Genomic_DNA"/>
</dbReference>
<feature type="compositionally biased region" description="Basic and acidic residues" evidence="4">
    <location>
        <begin position="428"/>
        <end position="439"/>
    </location>
</feature>
<dbReference type="Proteomes" id="UP000182235">
    <property type="component" value="Unassembled WGS sequence"/>
</dbReference>
<feature type="compositionally biased region" description="Low complexity" evidence="4">
    <location>
        <begin position="222"/>
        <end position="236"/>
    </location>
</feature>
<feature type="region of interest" description="Disordered" evidence="4">
    <location>
        <begin position="210"/>
        <end position="328"/>
    </location>
</feature>
<dbReference type="InterPro" id="IPR016197">
    <property type="entry name" value="Chromo-like_dom_sf"/>
</dbReference>
<feature type="compositionally biased region" description="Acidic residues" evidence="4">
    <location>
        <begin position="139"/>
        <end position="152"/>
    </location>
</feature>
<proteinExistence type="predicted"/>
<comment type="subunit">
    <text evidence="2">Component of the NuA4 histone acetyltransferase complex.</text>
</comment>
<gene>
    <name evidence="6" type="ORF">AJ78_07639</name>
</gene>
<organism evidence="6 7">
    <name type="scientific">Emergomyces pasteurianus Ep9510</name>
    <dbReference type="NCBI Taxonomy" id="1447872"/>
    <lineage>
        <taxon>Eukaryota</taxon>
        <taxon>Fungi</taxon>
        <taxon>Dikarya</taxon>
        <taxon>Ascomycota</taxon>
        <taxon>Pezizomycotina</taxon>
        <taxon>Eurotiomycetes</taxon>
        <taxon>Eurotiomycetidae</taxon>
        <taxon>Onygenales</taxon>
        <taxon>Ajellomycetaceae</taxon>
        <taxon>Emergomyces</taxon>
    </lineage>
</organism>
<dbReference type="AlphaFoldDB" id="A0A1J9P6V5"/>
<keyword evidence="7" id="KW-1185">Reference proteome</keyword>
<dbReference type="InterPro" id="IPR023780">
    <property type="entry name" value="Chromo_domain"/>
</dbReference>
<sequence length="1040" mass="116915">MNPKAASSEDDDDISITSTVGSEPQSEYEVEAILAQKILSNGEVYLVKWAGYPLERATWEPEESFCDPNTLVEWKNKTASGEHGLLDVDVDDLARRIEEIEAAKFDRHRRRRAKRIRLGIPVSSSSNSDTDLDGFIVGDDIDVEGDGEEEDGQSLRQNQNHLSNNKTQRGERVAVPPSRPGGSSSKSQGSASLVSPSTVFANAMEKRAASPIILPASHRQPTQASTRSSTRKQSSTNLQINPARSQVRPILKLKATSSTGALSDPPQPPVQSQPLSKSTPKEPEKRLTPHSPGPLVPTGQANKAVSIRAMKQNGPNSKPFRNLSSKHRYLKAMRRDLTPDIRQLDLRQPSDWISSPKNKAPVSESPSRPHAAHSSESLFVEQDSPLYDSNDLPSFQRSPTRIDGPANARSSFQPGQAQHASGPRSSKLSHEGSPTKHSSDPTIPSPEFSPNEHNAAGTSGKYLPKRIGSRFRHFQPTEALVHLRFGPEGKEIGDVRLAGLTKRTLWQLVALKSQNSIDIHFKDVCNVDEYRQLCDRRQNIMFCSGWVIGYDDTSSAVNDMANYLRDTRLAALWYHPGEDISSVLVAFASDCPDWSFLNQTAECPSARLRIAVRSSLAPVSSLRPITPKETPDSGNEHNASREDHHFFMNPEPAESIMRRNENEIALSSEPLVGNNGPIDIASVFRTQFDITYDELSIVNTVKRERTARAFYLYFPHEVEHEFQLVLLFLKHYDMVAFSNRVEGDWEKFVKTVVTGTVLFHEKFIHYENMPKLAKLLRASINVFSISLSEPIKNLDYKSHLQRLFPHGGIILMTEDFMLKEPKNALNVLQWFGDFIQRKYPGTWKMFLRPNVQFWLLDLSTSWPDDTLWQMYHTINSLIPDYPAGHYNTYRRDGSPDSLDGFTDEEGQHHPFISTREIPDYGSRVEDDHPNIPRGLTQAERDTDHLVEYFAGYALIHADRFRRFVVLTTHKPQPRWQAWTHIEIMHYPEFKRKLMASSMHNAGDSGSHKDKENASASKSHSKHDSASPSTQGAILTAENPQ</sequence>
<feature type="compositionally biased region" description="Polar residues" evidence="4">
    <location>
        <begin position="408"/>
        <end position="426"/>
    </location>
</feature>
<feature type="region of interest" description="Disordered" evidence="4">
    <location>
        <begin position="1"/>
        <end position="25"/>
    </location>
</feature>
<dbReference type="VEuPathDB" id="FungiDB:AJ78_07639"/>
<dbReference type="InterPro" id="IPR051219">
    <property type="entry name" value="Heterochromatin_chromo-domain"/>
</dbReference>
<feature type="compositionally biased region" description="Low complexity" evidence="4">
    <location>
        <begin position="180"/>
        <end position="193"/>
    </location>
</feature>
<evidence type="ECO:0000256" key="1">
    <source>
        <dbReference type="ARBA" id="ARBA00004123"/>
    </source>
</evidence>
<dbReference type="OrthoDB" id="1918685at2759"/>
<dbReference type="PANTHER" id="PTHR22812">
    <property type="entry name" value="CHROMOBOX PROTEIN"/>
    <property type="match status" value="1"/>
</dbReference>
<feature type="compositionally biased region" description="Polar residues" evidence="4">
    <location>
        <begin position="1029"/>
        <end position="1040"/>
    </location>
</feature>
<dbReference type="STRING" id="1447872.A0A1J9P6V5"/>
<evidence type="ECO:0000313" key="7">
    <source>
        <dbReference type="Proteomes" id="UP000182235"/>
    </source>
</evidence>
<evidence type="ECO:0000259" key="5">
    <source>
        <dbReference type="PROSITE" id="PS50013"/>
    </source>
</evidence>
<dbReference type="SUPFAM" id="SSF54160">
    <property type="entry name" value="Chromo domain-like"/>
    <property type="match status" value="1"/>
</dbReference>
<dbReference type="CDD" id="cd18966">
    <property type="entry name" value="chromodomain"/>
    <property type="match status" value="1"/>
</dbReference>
<name>A0A1J9P6V5_9EURO</name>
<evidence type="ECO:0000256" key="2">
    <source>
        <dbReference type="ARBA" id="ARBA00011353"/>
    </source>
</evidence>
<feature type="compositionally biased region" description="Basic and acidic residues" evidence="4">
    <location>
        <begin position="629"/>
        <end position="645"/>
    </location>
</feature>
<dbReference type="PROSITE" id="PS50013">
    <property type="entry name" value="CHROMO_2"/>
    <property type="match status" value="1"/>
</dbReference>
<feature type="domain" description="Chromo" evidence="5">
    <location>
        <begin position="28"/>
        <end position="77"/>
    </location>
</feature>